<evidence type="ECO:0000313" key="2">
    <source>
        <dbReference type="EMBL" id="MFK4272595.1"/>
    </source>
</evidence>
<accession>A0ABW8M5P6</accession>
<sequence length="116" mass="13086">MVSSQRWSVNLAPHREHAGRHTSRSAARRRRVYPPTGREGTPPVAFVFADTTAAKVANAVRVLEEIGRRYWAPHRYDTHHRGIMARDYRQANIGQVRSISGNVRPKLAPPGRTGRP</sequence>
<dbReference type="Proteomes" id="UP001620295">
    <property type="component" value="Unassembled WGS sequence"/>
</dbReference>
<reference evidence="2 3" key="1">
    <citation type="submission" date="2024-11" db="EMBL/GenBank/DDBJ databases">
        <title>The Natural Products Discovery Center: Release of the First 8490 Sequenced Strains for Exploring Actinobacteria Biosynthetic Diversity.</title>
        <authorList>
            <person name="Kalkreuter E."/>
            <person name="Kautsar S.A."/>
            <person name="Yang D."/>
            <person name="Bader C.D."/>
            <person name="Teijaro C.N."/>
            <person name="Fluegel L."/>
            <person name="Davis C.M."/>
            <person name="Simpson J.R."/>
            <person name="Lauterbach L."/>
            <person name="Steele A.D."/>
            <person name="Gui C."/>
            <person name="Meng S."/>
            <person name="Li G."/>
            <person name="Viehrig K."/>
            <person name="Ye F."/>
            <person name="Su P."/>
            <person name="Kiefer A.F."/>
            <person name="Nichols A."/>
            <person name="Cepeda A.J."/>
            <person name="Yan W."/>
            <person name="Fan B."/>
            <person name="Jiang Y."/>
            <person name="Adhikari A."/>
            <person name="Zheng C.-J."/>
            <person name="Schuster L."/>
            <person name="Cowan T.M."/>
            <person name="Smanski M.J."/>
            <person name="Chevrette M.G."/>
            <person name="De Carvalho L.P.S."/>
            <person name="Shen B."/>
        </authorList>
    </citation>
    <scope>NUCLEOTIDE SEQUENCE [LARGE SCALE GENOMIC DNA]</scope>
    <source>
        <strain evidence="2 3">NPDC020863</strain>
    </source>
</reference>
<keyword evidence="3" id="KW-1185">Reference proteome</keyword>
<feature type="region of interest" description="Disordered" evidence="1">
    <location>
        <begin position="1"/>
        <end position="43"/>
    </location>
</feature>
<dbReference type="EMBL" id="JBJDQH010000028">
    <property type="protein sequence ID" value="MFK4272595.1"/>
    <property type="molecule type" value="Genomic_DNA"/>
</dbReference>
<evidence type="ECO:0000313" key="3">
    <source>
        <dbReference type="Proteomes" id="UP001620295"/>
    </source>
</evidence>
<comment type="caution">
    <text evidence="2">The sequence shown here is derived from an EMBL/GenBank/DDBJ whole genome shotgun (WGS) entry which is preliminary data.</text>
</comment>
<dbReference type="RefSeq" id="WP_404748890.1">
    <property type="nucleotide sequence ID" value="NZ_JBJDQH010000028.1"/>
</dbReference>
<gene>
    <name evidence="2" type="ORF">ACI2L5_48110</name>
</gene>
<protein>
    <submittedName>
        <fullName evidence="2">Uncharacterized protein</fullName>
    </submittedName>
</protein>
<organism evidence="2 3">
    <name type="scientific">Streptomyces milbemycinicus</name>
    <dbReference type="NCBI Taxonomy" id="476552"/>
    <lineage>
        <taxon>Bacteria</taxon>
        <taxon>Bacillati</taxon>
        <taxon>Actinomycetota</taxon>
        <taxon>Actinomycetes</taxon>
        <taxon>Kitasatosporales</taxon>
        <taxon>Streptomycetaceae</taxon>
        <taxon>Streptomyces</taxon>
    </lineage>
</organism>
<proteinExistence type="predicted"/>
<feature type="compositionally biased region" description="Basic residues" evidence="1">
    <location>
        <begin position="17"/>
        <end position="32"/>
    </location>
</feature>
<name>A0ABW8M5P6_9ACTN</name>
<evidence type="ECO:0000256" key="1">
    <source>
        <dbReference type="SAM" id="MobiDB-lite"/>
    </source>
</evidence>